<protein>
    <recommendedName>
        <fullName evidence="3">Reverse transcriptase Ty1/copia-type domain-containing protein</fullName>
    </recommendedName>
</protein>
<gene>
    <name evidence="1" type="ORF">PM001_LOCUS7207</name>
</gene>
<name>A0AAV1TL00_9STRA</name>
<comment type="caution">
    <text evidence="1">The sequence shown here is derived from an EMBL/GenBank/DDBJ whole genome shotgun (WGS) entry which is preliminary data.</text>
</comment>
<dbReference type="EMBL" id="CAKLBY020000058">
    <property type="protein sequence ID" value="CAK7921568.1"/>
    <property type="molecule type" value="Genomic_DNA"/>
</dbReference>
<accession>A0AAV1TL00</accession>
<organism evidence="1 2">
    <name type="scientific">Peronospora matthiolae</name>
    <dbReference type="NCBI Taxonomy" id="2874970"/>
    <lineage>
        <taxon>Eukaryota</taxon>
        <taxon>Sar</taxon>
        <taxon>Stramenopiles</taxon>
        <taxon>Oomycota</taxon>
        <taxon>Peronosporomycetes</taxon>
        <taxon>Peronosporales</taxon>
        <taxon>Peronosporaceae</taxon>
        <taxon>Peronospora</taxon>
    </lineage>
</organism>
<dbReference type="Proteomes" id="UP001162060">
    <property type="component" value="Unassembled WGS sequence"/>
</dbReference>
<evidence type="ECO:0000313" key="2">
    <source>
        <dbReference type="Proteomes" id="UP001162060"/>
    </source>
</evidence>
<evidence type="ECO:0008006" key="3">
    <source>
        <dbReference type="Google" id="ProtNLM"/>
    </source>
</evidence>
<dbReference type="AlphaFoldDB" id="A0AAV1TL00"/>
<evidence type="ECO:0000313" key="1">
    <source>
        <dbReference type="EMBL" id="CAK7921568.1"/>
    </source>
</evidence>
<sequence length="68" mass="7677">MSLRICRDYDELVVGGIYVDDLMTAGTSAAAVQWIFEVNYLQIIHLGRVHKVLGIRRKLSNDGGYHID</sequence>
<reference evidence="1" key="1">
    <citation type="submission" date="2024-01" db="EMBL/GenBank/DDBJ databases">
        <authorList>
            <person name="Webb A."/>
        </authorList>
    </citation>
    <scope>NUCLEOTIDE SEQUENCE</scope>
    <source>
        <strain evidence="1">Pm1</strain>
    </source>
</reference>
<proteinExistence type="predicted"/>